<dbReference type="Gene3D" id="3.30.200.20">
    <property type="entry name" value="Phosphorylase Kinase, domain 1"/>
    <property type="match status" value="1"/>
</dbReference>
<evidence type="ECO:0000256" key="2">
    <source>
        <dbReference type="ARBA" id="ARBA00022679"/>
    </source>
</evidence>
<dbReference type="Gene3D" id="1.10.510.10">
    <property type="entry name" value="Transferase(Phosphotransferase) domain 1"/>
    <property type="match status" value="1"/>
</dbReference>
<dbReference type="PRINTS" id="PR00109">
    <property type="entry name" value="TYRKINASE"/>
</dbReference>
<evidence type="ECO:0000256" key="8">
    <source>
        <dbReference type="PROSITE-ProRule" id="PRU10141"/>
    </source>
</evidence>
<evidence type="ECO:0000313" key="13">
    <source>
        <dbReference type="Proteomes" id="UP000006727"/>
    </source>
</evidence>
<dbReference type="Gramene" id="Pp3c12_23490V3.4">
    <property type="protein sequence ID" value="Pp3c12_23490V3.4"/>
    <property type="gene ID" value="Pp3c12_23490"/>
</dbReference>
<keyword evidence="5 8" id="KW-0067">ATP-binding</keyword>
<keyword evidence="13" id="KW-1185">Reference proteome</keyword>
<sequence length="710" mass="77853">MLFNENAVGLLEFIGNRNGASLEHARSNGVAKCEESYAEALQVDADEGGDSRGADCNGEDCNTTSNDCSRGSSAQMEDSRECSSDSGGKSQSVSSSSMKAVENVVMQILESVRASGYGEEVCYEFRDHFLRLPSRYTLNIDPHRHEDVLLHMELLQEAREAEYASSCSSYGDSVVPTPQVHVRKVQLAGFGSSPGDAADNTAFPPSAREDLPSRNELRIPKPAFGSGSNLVGLGLVGSPKLHVSEPAMSRSFSIPPQGTPPRFSPFGETPLNGSGTYHPIPRPVFGSSANSSHVDDASEHHDASSPFGYEITIATSDRQGLLRYFTTALSDSHLQLNIKEAHVFSTTDGMALEVFVVEGWHGDEAEELKLEVISALDERSGLRRNFSGDSRLRAAAEAIQYEDWAVDFNLLEIGEKLGTGSTGRLFKGTYLSQDVAIKIMEIDEYSSGTDSDTHRSTPASERLQIYKQEVSIMRLVRHKNVVQFIGACSKWPKLCIVTELMAGGSVRDLLDSRVGGLDLASAIKLLRDAARGMDFLHKRGIVHRDMKAANLLIDEHDVVKVCDFGVARLKPTTINAADKSICYSAEMTAETGTYRWMSPEVLEHKPYDHKADVYSFGITMWEVLTADVPYAGLTPLQAAIGVVQRGLRPEISPYVPAVLANLMQRCWHRDPNERPEFSEVLSTLEHMVIIPVPSRRVASRRRTTNASFRS</sequence>
<evidence type="ECO:0000256" key="7">
    <source>
        <dbReference type="ARBA" id="ARBA00048679"/>
    </source>
</evidence>
<feature type="region of interest" description="Disordered" evidence="9">
    <location>
        <begin position="56"/>
        <end position="96"/>
    </location>
</feature>
<evidence type="ECO:0000313" key="11">
    <source>
        <dbReference type="EMBL" id="PNR44280.1"/>
    </source>
</evidence>
<dbReference type="STRING" id="3218.A0A2K1JRX4"/>
<dbReference type="CDD" id="cd13999">
    <property type="entry name" value="STKc_MAP3K-like"/>
    <property type="match status" value="1"/>
</dbReference>
<dbReference type="PROSITE" id="PS00108">
    <property type="entry name" value="PROTEIN_KINASE_ST"/>
    <property type="match status" value="1"/>
</dbReference>
<dbReference type="InterPro" id="IPR000719">
    <property type="entry name" value="Prot_kinase_dom"/>
</dbReference>
<dbReference type="KEGG" id="ppp:112289239"/>
<dbReference type="SMART" id="SM00220">
    <property type="entry name" value="S_TKc"/>
    <property type="match status" value="1"/>
</dbReference>
<dbReference type="Pfam" id="PF07714">
    <property type="entry name" value="PK_Tyr_Ser-Thr"/>
    <property type="match status" value="1"/>
</dbReference>
<protein>
    <recommendedName>
        <fullName evidence="10">Protein kinase domain-containing protein</fullName>
    </recommendedName>
</protein>
<feature type="region of interest" description="Disordered" evidence="9">
    <location>
        <begin position="191"/>
        <end position="220"/>
    </location>
</feature>
<keyword evidence="2" id="KW-0808">Transferase</keyword>
<dbReference type="Gramene" id="Pp3c12_23490V3.1">
    <property type="protein sequence ID" value="Pp3c12_23490V3.1"/>
    <property type="gene ID" value="Pp3c12_23490"/>
</dbReference>
<dbReference type="GeneID" id="112289239"/>
<dbReference type="FunFam" id="3.30.200.20:FF:000034">
    <property type="entry name" value="Kinase suppressor of Ras 1"/>
    <property type="match status" value="1"/>
</dbReference>
<dbReference type="RefSeq" id="XP_024390064.1">
    <property type="nucleotide sequence ID" value="XM_024534296.2"/>
</dbReference>
<evidence type="ECO:0000256" key="3">
    <source>
        <dbReference type="ARBA" id="ARBA00022741"/>
    </source>
</evidence>
<organism evidence="11">
    <name type="scientific">Physcomitrium patens</name>
    <name type="common">Spreading-leaved earth moss</name>
    <name type="synonym">Physcomitrella patens</name>
    <dbReference type="NCBI Taxonomy" id="3218"/>
    <lineage>
        <taxon>Eukaryota</taxon>
        <taxon>Viridiplantae</taxon>
        <taxon>Streptophyta</taxon>
        <taxon>Embryophyta</taxon>
        <taxon>Bryophyta</taxon>
        <taxon>Bryophytina</taxon>
        <taxon>Bryopsida</taxon>
        <taxon>Funariidae</taxon>
        <taxon>Funariales</taxon>
        <taxon>Funariaceae</taxon>
        <taxon>Physcomitrium</taxon>
    </lineage>
</organism>
<dbReference type="InterPro" id="IPR017441">
    <property type="entry name" value="Protein_kinase_ATP_BS"/>
</dbReference>
<evidence type="ECO:0000256" key="9">
    <source>
        <dbReference type="SAM" id="MobiDB-lite"/>
    </source>
</evidence>
<dbReference type="PaxDb" id="3218-PP1S118_90V6.1"/>
<dbReference type="InterPro" id="IPR011009">
    <property type="entry name" value="Kinase-like_dom_sf"/>
</dbReference>
<feature type="compositionally biased region" description="Low complexity" evidence="9">
    <location>
        <begin position="84"/>
        <end position="96"/>
    </location>
</feature>
<dbReference type="PANTHER" id="PTHR44329">
    <property type="entry name" value="SERINE/THREONINE-PROTEIN KINASE TNNI3K-RELATED"/>
    <property type="match status" value="1"/>
</dbReference>
<dbReference type="EnsemblPlants" id="Pp3c12_23490V3.1">
    <property type="protein sequence ID" value="Pp3c12_23490V3.1"/>
    <property type="gene ID" value="Pp3c12_23490"/>
</dbReference>
<dbReference type="EnsemblPlants" id="Pp3c12_23490V3.4">
    <property type="protein sequence ID" value="Pp3c12_23490V3.4"/>
    <property type="gene ID" value="Pp3c12_23490"/>
</dbReference>
<keyword evidence="1" id="KW-0723">Serine/threonine-protein kinase</keyword>
<dbReference type="OrthoDB" id="546826at2759"/>
<comment type="catalytic activity">
    <reaction evidence="7">
        <text>L-seryl-[protein] + ATP = O-phospho-L-seryl-[protein] + ADP + H(+)</text>
        <dbReference type="Rhea" id="RHEA:17989"/>
        <dbReference type="Rhea" id="RHEA-COMP:9863"/>
        <dbReference type="Rhea" id="RHEA-COMP:11604"/>
        <dbReference type="ChEBI" id="CHEBI:15378"/>
        <dbReference type="ChEBI" id="CHEBI:29999"/>
        <dbReference type="ChEBI" id="CHEBI:30616"/>
        <dbReference type="ChEBI" id="CHEBI:83421"/>
        <dbReference type="ChEBI" id="CHEBI:456216"/>
        <dbReference type="EC" id="2.7.11.1"/>
    </reaction>
</comment>
<evidence type="ECO:0000256" key="4">
    <source>
        <dbReference type="ARBA" id="ARBA00022777"/>
    </source>
</evidence>
<feature type="binding site" evidence="8">
    <location>
        <position position="438"/>
    </location>
    <ligand>
        <name>ATP</name>
        <dbReference type="ChEBI" id="CHEBI:30616"/>
    </ligand>
</feature>
<name>A0A2K1JRX4_PHYPA</name>
<evidence type="ECO:0000256" key="1">
    <source>
        <dbReference type="ARBA" id="ARBA00022527"/>
    </source>
</evidence>
<comment type="catalytic activity">
    <reaction evidence="6">
        <text>L-threonyl-[protein] + ATP = O-phospho-L-threonyl-[protein] + ADP + H(+)</text>
        <dbReference type="Rhea" id="RHEA:46608"/>
        <dbReference type="Rhea" id="RHEA-COMP:11060"/>
        <dbReference type="Rhea" id="RHEA-COMP:11605"/>
        <dbReference type="ChEBI" id="CHEBI:15378"/>
        <dbReference type="ChEBI" id="CHEBI:30013"/>
        <dbReference type="ChEBI" id="CHEBI:30616"/>
        <dbReference type="ChEBI" id="CHEBI:61977"/>
        <dbReference type="ChEBI" id="CHEBI:456216"/>
        <dbReference type="EC" id="2.7.11.1"/>
    </reaction>
</comment>
<dbReference type="InterPro" id="IPR001245">
    <property type="entry name" value="Ser-Thr/Tyr_kinase_cat_dom"/>
</dbReference>
<feature type="compositionally biased region" description="Basic and acidic residues" evidence="9">
    <location>
        <begin position="207"/>
        <end position="219"/>
    </location>
</feature>
<dbReference type="AlphaFoldDB" id="A0A2K1JRX4"/>
<evidence type="ECO:0000256" key="6">
    <source>
        <dbReference type="ARBA" id="ARBA00047899"/>
    </source>
</evidence>
<dbReference type="EnsemblPlants" id="Pp3c12_23490V3.3">
    <property type="protein sequence ID" value="Pp3c12_23490V3.3"/>
    <property type="gene ID" value="Pp3c12_23490"/>
</dbReference>
<reference evidence="12" key="3">
    <citation type="submission" date="2020-12" db="UniProtKB">
        <authorList>
            <consortium name="EnsemblPlants"/>
        </authorList>
    </citation>
    <scope>IDENTIFICATION</scope>
</reference>
<keyword evidence="4" id="KW-0418">Kinase</keyword>
<dbReference type="PROSITE" id="PS50011">
    <property type="entry name" value="PROTEIN_KINASE_DOM"/>
    <property type="match status" value="1"/>
</dbReference>
<dbReference type="GO" id="GO:0007165">
    <property type="term" value="P:signal transduction"/>
    <property type="evidence" value="ECO:0000318"/>
    <property type="project" value="GO_Central"/>
</dbReference>
<dbReference type="GO" id="GO:0004674">
    <property type="term" value="F:protein serine/threonine kinase activity"/>
    <property type="evidence" value="ECO:0000318"/>
    <property type="project" value="GO_Central"/>
</dbReference>
<dbReference type="PROSITE" id="PS00107">
    <property type="entry name" value="PROTEIN_KINASE_ATP"/>
    <property type="match status" value="1"/>
</dbReference>
<dbReference type="InterPro" id="IPR051681">
    <property type="entry name" value="Ser/Thr_Kinases-Pseudokinases"/>
</dbReference>
<dbReference type="PANTHER" id="PTHR44329:SF148">
    <property type="entry name" value="ATMRK SERINE_THREONINE PROTEIN KINASE-LIKE"/>
    <property type="match status" value="1"/>
</dbReference>
<proteinExistence type="predicted"/>
<dbReference type="GO" id="GO:0005524">
    <property type="term" value="F:ATP binding"/>
    <property type="evidence" value="ECO:0007669"/>
    <property type="project" value="UniProtKB-UniRule"/>
</dbReference>
<reference evidence="11 13" key="2">
    <citation type="journal article" date="2018" name="Plant J.">
        <title>The Physcomitrella patens chromosome-scale assembly reveals moss genome structure and evolution.</title>
        <authorList>
            <person name="Lang D."/>
            <person name="Ullrich K.K."/>
            <person name="Murat F."/>
            <person name="Fuchs J."/>
            <person name="Jenkins J."/>
            <person name="Haas F.B."/>
            <person name="Piednoel M."/>
            <person name="Gundlach H."/>
            <person name="Van Bel M."/>
            <person name="Meyberg R."/>
            <person name="Vives C."/>
            <person name="Morata J."/>
            <person name="Symeonidi A."/>
            <person name="Hiss M."/>
            <person name="Muchero W."/>
            <person name="Kamisugi Y."/>
            <person name="Saleh O."/>
            <person name="Blanc G."/>
            <person name="Decker E.L."/>
            <person name="van Gessel N."/>
            <person name="Grimwood J."/>
            <person name="Hayes R.D."/>
            <person name="Graham S.W."/>
            <person name="Gunter L.E."/>
            <person name="McDaniel S.F."/>
            <person name="Hoernstein S.N.W."/>
            <person name="Larsson A."/>
            <person name="Li F.W."/>
            <person name="Perroud P.F."/>
            <person name="Phillips J."/>
            <person name="Ranjan P."/>
            <person name="Rokshar D.S."/>
            <person name="Rothfels C.J."/>
            <person name="Schneider L."/>
            <person name="Shu S."/>
            <person name="Stevenson D.W."/>
            <person name="Thummler F."/>
            <person name="Tillich M."/>
            <person name="Villarreal Aguilar J.C."/>
            <person name="Widiez T."/>
            <person name="Wong G.K."/>
            <person name="Wymore A."/>
            <person name="Zhang Y."/>
            <person name="Zimmer A.D."/>
            <person name="Quatrano R.S."/>
            <person name="Mayer K.F.X."/>
            <person name="Goodstein D."/>
            <person name="Casacuberta J.M."/>
            <person name="Vandepoele K."/>
            <person name="Reski R."/>
            <person name="Cuming A.C."/>
            <person name="Tuskan G.A."/>
            <person name="Maumus F."/>
            <person name="Salse J."/>
            <person name="Schmutz J."/>
            <person name="Rensing S.A."/>
        </authorList>
    </citation>
    <scope>NUCLEOTIDE SEQUENCE [LARGE SCALE GENOMIC DNA]</scope>
    <source>
        <strain evidence="12 13">cv. Gransden 2004</strain>
    </source>
</reference>
<keyword evidence="3 8" id="KW-0547">Nucleotide-binding</keyword>
<dbReference type="SUPFAM" id="SSF56112">
    <property type="entry name" value="Protein kinase-like (PK-like)"/>
    <property type="match status" value="1"/>
</dbReference>
<accession>A0A2K1JRX4</accession>
<evidence type="ECO:0000313" key="12">
    <source>
        <dbReference type="EnsemblPlants" id="Pp3c12_23490V3.1"/>
    </source>
</evidence>
<feature type="compositionally biased region" description="Polar residues" evidence="9">
    <location>
        <begin position="60"/>
        <end position="76"/>
    </location>
</feature>
<evidence type="ECO:0000256" key="5">
    <source>
        <dbReference type="ARBA" id="ARBA00022840"/>
    </source>
</evidence>
<dbReference type="Gramene" id="Pp3c12_23490V3.3">
    <property type="protein sequence ID" value="Pp3c12_23490V3.3"/>
    <property type="gene ID" value="Pp3c12_23490"/>
</dbReference>
<evidence type="ECO:0000259" key="10">
    <source>
        <dbReference type="PROSITE" id="PS50011"/>
    </source>
</evidence>
<dbReference type="EMBL" id="ABEU02000012">
    <property type="protein sequence ID" value="PNR44280.1"/>
    <property type="molecule type" value="Genomic_DNA"/>
</dbReference>
<feature type="domain" description="Protein kinase" evidence="10">
    <location>
        <begin position="411"/>
        <end position="689"/>
    </location>
</feature>
<dbReference type="InterPro" id="IPR008271">
    <property type="entry name" value="Ser/Thr_kinase_AS"/>
</dbReference>
<dbReference type="Proteomes" id="UP000006727">
    <property type="component" value="Chromosome 12"/>
</dbReference>
<reference evidence="11 13" key="1">
    <citation type="journal article" date="2008" name="Science">
        <title>The Physcomitrella genome reveals evolutionary insights into the conquest of land by plants.</title>
        <authorList>
            <person name="Rensing S."/>
            <person name="Lang D."/>
            <person name="Zimmer A."/>
            <person name="Terry A."/>
            <person name="Salamov A."/>
            <person name="Shapiro H."/>
            <person name="Nishiyama T."/>
            <person name="Perroud P.-F."/>
            <person name="Lindquist E."/>
            <person name="Kamisugi Y."/>
            <person name="Tanahashi T."/>
            <person name="Sakakibara K."/>
            <person name="Fujita T."/>
            <person name="Oishi K."/>
            <person name="Shin-I T."/>
            <person name="Kuroki Y."/>
            <person name="Toyoda A."/>
            <person name="Suzuki Y."/>
            <person name="Hashimoto A."/>
            <person name="Yamaguchi K."/>
            <person name="Sugano A."/>
            <person name="Kohara Y."/>
            <person name="Fujiyama A."/>
            <person name="Anterola A."/>
            <person name="Aoki S."/>
            <person name="Ashton N."/>
            <person name="Barbazuk W.B."/>
            <person name="Barker E."/>
            <person name="Bennetzen J."/>
            <person name="Bezanilla M."/>
            <person name="Blankenship R."/>
            <person name="Cho S.H."/>
            <person name="Dutcher S."/>
            <person name="Estelle M."/>
            <person name="Fawcett J.A."/>
            <person name="Gundlach H."/>
            <person name="Hanada K."/>
            <person name="Heyl A."/>
            <person name="Hicks K.A."/>
            <person name="Hugh J."/>
            <person name="Lohr M."/>
            <person name="Mayer K."/>
            <person name="Melkozernov A."/>
            <person name="Murata T."/>
            <person name="Nelson D."/>
            <person name="Pils B."/>
            <person name="Prigge M."/>
            <person name="Reiss B."/>
            <person name="Renner T."/>
            <person name="Rombauts S."/>
            <person name="Rushton P."/>
            <person name="Sanderfoot A."/>
            <person name="Schween G."/>
            <person name="Shiu S.-H."/>
            <person name="Stueber K."/>
            <person name="Theodoulou F.L."/>
            <person name="Tu H."/>
            <person name="Van de Peer Y."/>
            <person name="Verrier P.J."/>
            <person name="Waters E."/>
            <person name="Wood A."/>
            <person name="Yang L."/>
            <person name="Cove D."/>
            <person name="Cuming A."/>
            <person name="Hasebe M."/>
            <person name="Lucas S."/>
            <person name="Mishler D.B."/>
            <person name="Reski R."/>
            <person name="Grigoriev I."/>
            <person name="Quatrano R.S."/>
            <person name="Boore J.L."/>
        </authorList>
    </citation>
    <scope>NUCLEOTIDE SEQUENCE [LARGE SCALE GENOMIC DNA]</scope>
    <source>
        <strain evidence="12 13">cv. Gransden 2004</strain>
    </source>
</reference>
<gene>
    <name evidence="12" type="primary">LOC112289239</name>
    <name evidence="11" type="ORF">PHYPA_016664</name>
</gene>